<dbReference type="CDD" id="cd16105">
    <property type="entry name" value="Ubl_ASPSCR1_like"/>
    <property type="match status" value="1"/>
</dbReference>
<dbReference type="EnsemblMetazoa" id="XM_038208344.1">
    <property type="protein sequence ID" value="XP_038064272.1"/>
    <property type="gene ID" value="LOC119734788"/>
</dbReference>
<reference evidence="3" key="1">
    <citation type="submission" date="2022-11" db="UniProtKB">
        <authorList>
            <consortium name="EnsemblMetazoa"/>
        </authorList>
    </citation>
    <scope>IDENTIFICATION</scope>
</reference>
<dbReference type="GO" id="GO:0006886">
    <property type="term" value="P:intracellular protein transport"/>
    <property type="evidence" value="ECO:0007669"/>
    <property type="project" value="TreeGrafter"/>
</dbReference>
<dbReference type="PANTHER" id="PTHR46467">
    <property type="entry name" value="TETHER CONTAINING UBX DOMAIN FOR GLUT4"/>
    <property type="match status" value="1"/>
</dbReference>
<feature type="compositionally biased region" description="Polar residues" evidence="1">
    <location>
        <begin position="246"/>
        <end position="264"/>
    </location>
</feature>
<dbReference type="GO" id="GO:0005737">
    <property type="term" value="C:cytoplasm"/>
    <property type="evidence" value="ECO:0007669"/>
    <property type="project" value="TreeGrafter"/>
</dbReference>
<dbReference type="RefSeq" id="XP_038064272.1">
    <property type="nucleotide sequence ID" value="XM_038208344.1"/>
</dbReference>
<dbReference type="Proteomes" id="UP000887568">
    <property type="component" value="Unplaced"/>
</dbReference>
<feature type="compositionally biased region" description="Basic and acidic residues" evidence="1">
    <location>
        <begin position="289"/>
        <end position="299"/>
    </location>
</feature>
<dbReference type="Pfam" id="PF11470">
    <property type="entry name" value="TUG-UBL1"/>
    <property type="match status" value="1"/>
</dbReference>
<accession>A0A914AKL7</accession>
<feature type="compositionally biased region" description="Polar residues" evidence="1">
    <location>
        <begin position="184"/>
        <end position="206"/>
    </location>
</feature>
<evidence type="ECO:0000313" key="3">
    <source>
        <dbReference type="EnsemblMetazoa" id="XP_038064272.1"/>
    </source>
</evidence>
<feature type="region of interest" description="Disordered" evidence="1">
    <location>
        <begin position="575"/>
        <end position="642"/>
    </location>
</feature>
<dbReference type="OrthoDB" id="440781at2759"/>
<dbReference type="InterPro" id="IPR021569">
    <property type="entry name" value="TUG-UBL1"/>
</dbReference>
<dbReference type="OMA" id="ICPNSRR"/>
<feature type="domain" description="UBX" evidence="2">
    <location>
        <begin position="467"/>
        <end position="543"/>
    </location>
</feature>
<feature type="compositionally biased region" description="Low complexity" evidence="1">
    <location>
        <begin position="584"/>
        <end position="602"/>
    </location>
</feature>
<dbReference type="GO" id="GO:0005634">
    <property type="term" value="C:nucleus"/>
    <property type="evidence" value="ECO:0007669"/>
    <property type="project" value="TreeGrafter"/>
</dbReference>
<proteinExistence type="predicted"/>
<evidence type="ECO:0000313" key="4">
    <source>
        <dbReference type="Proteomes" id="UP000887568"/>
    </source>
</evidence>
<sequence>MAATVNVLLPNGRRQNVKVTANTRILQVIENVCGKIGLNPDEYNLKHIRSILDPQLSIRYANLPNNCKLELVKADRPRTESAVFIALQVESGERLQGEFAPPTSLWDILIHWETKNESMTGKLAASSQADDTGKAIHPVCIYLRQEIVGEAWLRATTLKSLGLTGGKAIIRLNHRAVDLPAPPSTQSAKTTPAIKIQQSSQASTCAPQGLPTSVSRGGDDTDTGTSQTSSQESRDTRLTLEVSKTKGAQNKNNSEPQDFQPESLSSDRPEPMDVEETTNASQPTPVGSRSHEGEREKRPQQTQPKQKGVIQQQSPSLELTPEMEQRANMMGAALAEAILKHRTEQQLAQLKQSWSAQPQPQPQYRPQFADFKFPQQPSSQSQPSLSPQQQSSKPPEPCERHPLVFSLDQVTGDPSDTSQDLPDKFFEVTVDDVRRMMADQQLHMSGSEDQHLQTKAMREAKALKKAQQYSQAAVRVHFSDRYVLQGFFRPLETIKALRDFIRGHLQDPGINFYLYTTPPRCILKDDSLSLFKANLFPAAVVHFGSEAAYDHYLRTDLLSEVTSFTKAKEEAASVVRSTSKDGARGTSGSSSSRIGQLGLSSGASTSKASAQGKKDGSSKRQATGEAAANSEKIPKWFKMGKR</sequence>
<dbReference type="AlphaFoldDB" id="A0A914AKL7"/>
<feature type="region of interest" description="Disordered" evidence="1">
    <location>
        <begin position="178"/>
        <end position="328"/>
    </location>
</feature>
<dbReference type="PANTHER" id="PTHR46467:SF1">
    <property type="entry name" value="TETHER CONTAINING UBX DOMAIN FOR GLUT4"/>
    <property type="match status" value="1"/>
</dbReference>
<dbReference type="SMART" id="SM00166">
    <property type="entry name" value="UBX"/>
    <property type="match status" value="1"/>
</dbReference>
<feature type="compositionally biased region" description="Polar residues" evidence="1">
    <location>
        <begin position="300"/>
        <end position="317"/>
    </location>
</feature>
<dbReference type="InterPro" id="IPR029071">
    <property type="entry name" value="Ubiquitin-like_domsf"/>
</dbReference>
<dbReference type="GeneID" id="119734788"/>
<evidence type="ECO:0000259" key="2">
    <source>
        <dbReference type="PROSITE" id="PS50033"/>
    </source>
</evidence>
<organism evidence="3 4">
    <name type="scientific">Patiria miniata</name>
    <name type="common">Bat star</name>
    <name type="synonym">Asterina miniata</name>
    <dbReference type="NCBI Taxonomy" id="46514"/>
    <lineage>
        <taxon>Eukaryota</taxon>
        <taxon>Metazoa</taxon>
        <taxon>Echinodermata</taxon>
        <taxon>Eleutherozoa</taxon>
        <taxon>Asterozoa</taxon>
        <taxon>Asteroidea</taxon>
        <taxon>Valvatacea</taxon>
        <taxon>Valvatida</taxon>
        <taxon>Asterinidae</taxon>
        <taxon>Patiria</taxon>
    </lineage>
</organism>
<feature type="region of interest" description="Disordered" evidence="1">
    <location>
        <begin position="349"/>
        <end position="400"/>
    </location>
</feature>
<protein>
    <recommendedName>
        <fullName evidence="2">UBX domain-containing protein</fullName>
    </recommendedName>
</protein>
<dbReference type="GO" id="GO:0042593">
    <property type="term" value="P:glucose homeostasis"/>
    <property type="evidence" value="ECO:0007669"/>
    <property type="project" value="TreeGrafter"/>
</dbReference>
<dbReference type="Gene3D" id="3.10.20.90">
    <property type="entry name" value="Phosphatidylinositol 3-kinase Catalytic Subunit, Chain A, domain 1"/>
    <property type="match status" value="2"/>
</dbReference>
<dbReference type="SUPFAM" id="SSF54236">
    <property type="entry name" value="Ubiquitin-like"/>
    <property type="match status" value="2"/>
</dbReference>
<keyword evidence="4" id="KW-1185">Reference proteome</keyword>
<dbReference type="Pfam" id="PF00789">
    <property type="entry name" value="UBX"/>
    <property type="match status" value="1"/>
</dbReference>
<feature type="compositionally biased region" description="Polar residues" evidence="1">
    <location>
        <begin position="277"/>
        <end position="287"/>
    </location>
</feature>
<dbReference type="InterPro" id="IPR059238">
    <property type="entry name" value="UBX1_UBXN9"/>
</dbReference>
<evidence type="ECO:0000256" key="1">
    <source>
        <dbReference type="SAM" id="MobiDB-lite"/>
    </source>
</evidence>
<feature type="compositionally biased region" description="Low complexity" evidence="1">
    <location>
        <begin position="374"/>
        <end position="393"/>
    </location>
</feature>
<dbReference type="PROSITE" id="PS50033">
    <property type="entry name" value="UBX"/>
    <property type="match status" value="1"/>
</dbReference>
<dbReference type="InterPro" id="IPR001012">
    <property type="entry name" value="UBX_dom"/>
</dbReference>
<dbReference type="CDD" id="cd16118">
    <property type="entry name" value="UBX2_UBXN9"/>
    <property type="match status" value="1"/>
</dbReference>
<dbReference type="GO" id="GO:0012506">
    <property type="term" value="C:vesicle membrane"/>
    <property type="evidence" value="ECO:0007669"/>
    <property type="project" value="TreeGrafter"/>
</dbReference>
<dbReference type="CDD" id="cd17075">
    <property type="entry name" value="UBX1_UBXN9"/>
    <property type="match status" value="1"/>
</dbReference>
<name>A0A914AKL7_PATMI</name>